<gene>
    <name evidence="1" type="ORF">PSON_ATCC_30995.1.T0790202</name>
</gene>
<evidence type="ECO:0000313" key="1">
    <source>
        <dbReference type="EMBL" id="CAD8103247.1"/>
    </source>
</evidence>
<evidence type="ECO:0000313" key="2">
    <source>
        <dbReference type="Proteomes" id="UP000692954"/>
    </source>
</evidence>
<name>A0A8S1PJ88_9CILI</name>
<reference evidence="1" key="1">
    <citation type="submission" date="2021-01" db="EMBL/GenBank/DDBJ databases">
        <authorList>
            <consortium name="Genoscope - CEA"/>
            <person name="William W."/>
        </authorList>
    </citation>
    <scope>NUCLEOTIDE SEQUENCE</scope>
</reference>
<accession>A0A8S1PJ88</accession>
<comment type="caution">
    <text evidence="1">The sequence shown here is derived from an EMBL/GenBank/DDBJ whole genome shotgun (WGS) entry which is preliminary data.</text>
</comment>
<dbReference type="EMBL" id="CAJJDN010000079">
    <property type="protein sequence ID" value="CAD8103247.1"/>
    <property type="molecule type" value="Genomic_DNA"/>
</dbReference>
<keyword evidence="2" id="KW-1185">Reference proteome</keyword>
<proteinExistence type="predicted"/>
<dbReference type="Proteomes" id="UP000692954">
    <property type="component" value="Unassembled WGS sequence"/>
</dbReference>
<dbReference type="AlphaFoldDB" id="A0A8S1PJ88"/>
<sequence>MGNIIKFDYKKIITAAEGPYLKKYKGWAYLSNREYQFEIYQMVELNNNDRFDK</sequence>
<organism evidence="1 2">
    <name type="scientific">Paramecium sonneborni</name>
    <dbReference type="NCBI Taxonomy" id="65129"/>
    <lineage>
        <taxon>Eukaryota</taxon>
        <taxon>Sar</taxon>
        <taxon>Alveolata</taxon>
        <taxon>Ciliophora</taxon>
        <taxon>Intramacronucleata</taxon>
        <taxon>Oligohymenophorea</taxon>
        <taxon>Peniculida</taxon>
        <taxon>Parameciidae</taxon>
        <taxon>Paramecium</taxon>
    </lineage>
</organism>
<protein>
    <submittedName>
        <fullName evidence="1">Uncharacterized protein</fullName>
    </submittedName>
</protein>